<name>A0A4Q9GR44_9HYPH</name>
<keyword evidence="5" id="KW-1185">Reference proteome</keyword>
<dbReference type="Proteomes" id="UP000291613">
    <property type="component" value="Unassembled WGS sequence"/>
</dbReference>
<dbReference type="Gene3D" id="3.40.50.150">
    <property type="entry name" value="Vaccinia Virus protein VP39"/>
    <property type="match status" value="1"/>
</dbReference>
<proteinExistence type="inferred from homology"/>
<dbReference type="OrthoDB" id="9798496at2"/>
<dbReference type="SUPFAM" id="SSF53335">
    <property type="entry name" value="S-adenosyl-L-methionine-dependent methyltransferases"/>
    <property type="match status" value="1"/>
</dbReference>
<dbReference type="EMBL" id="SIUB01000002">
    <property type="protein sequence ID" value="TBN54207.1"/>
    <property type="molecule type" value="Genomic_DNA"/>
</dbReference>
<dbReference type="RefSeq" id="WP_131001801.1">
    <property type="nucleotide sequence ID" value="NZ_JBHSZR010000005.1"/>
</dbReference>
<dbReference type="Pfam" id="PF01135">
    <property type="entry name" value="PCMT"/>
    <property type="match status" value="1"/>
</dbReference>
<protein>
    <recommendedName>
        <fullName evidence="2">Protein-L-isoaspartate O-methyltransferase</fullName>
    </recommendedName>
    <alternativeName>
        <fullName evidence="3">Protein L-isoaspartyl methyltransferase</fullName>
    </alternativeName>
</protein>
<evidence type="ECO:0000256" key="1">
    <source>
        <dbReference type="ARBA" id="ARBA00005369"/>
    </source>
</evidence>
<dbReference type="PANTHER" id="PTHR11579">
    <property type="entry name" value="PROTEIN-L-ISOASPARTATE O-METHYLTRANSFERASE"/>
    <property type="match status" value="1"/>
</dbReference>
<dbReference type="InterPro" id="IPR000682">
    <property type="entry name" value="PCMT"/>
</dbReference>
<evidence type="ECO:0000256" key="2">
    <source>
        <dbReference type="ARBA" id="ARBA00013346"/>
    </source>
</evidence>
<evidence type="ECO:0000256" key="3">
    <source>
        <dbReference type="ARBA" id="ARBA00030757"/>
    </source>
</evidence>
<accession>A0A4Q9GR44</accession>
<keyword evidence="4" id="KW-0808">Transferase</keyword>
<dbReference type="PANTHER" id="PTHR11579:SF18">
    <property type="entry name" value="PROTEIN-L-ISOASPARTATE O-METHYLTRANSFERASE"/>
    <property type="match status" value="1"/>
</dbReference>
<dbReference type="CDD" id="cd02440">
    <property type="entry name" value="AdoMet_MTases"/>
    <property type="match status" value="1"/>
</dbReference>
<sequence>MTDFERLRHGMVDGQIRVADVTDRRVLAAFLSVPKERFCAPGQEDLAYLDLSMPLGPAGRASLEPRTLAKLVQLADPQQGETALVIGCGRGYSAAILAGLVSQVVALECDSGLASAARAALGDLPNVVVEEGPLPEGAPGSAPFDMIFVDGAVVDGYEALGAQLSAHGRMVAPAGFGRATKATVFRKAGTGLSTAQAFDAGGPLLPGFEAREAFAL</sequence>
<evidence type="ECO:0000313" key="5">
    <source>
        <dbReference type="Proteomes" id="UP000291613"/>
    </source>
</evidence>
<reference evidence="4 5" key="1">
    <citation type="submission" date="2019-02" db="EMBL/GenBank/DDBJ databases">
        <title>Hansschlegelia quercus sp. nov., a novel methylotrophic bacterium from buds of oak (Quercus robur L.).</title>
        <authorList>
            <person name="Agafonova N.V."/>
            <person name="Kaparullina E.N."/>
            <person name="Grouzdev D.S."/>
            <person name="Doronina N.V."/>
        </authorList>
    </citation>
    <scope>NUCLEOTIDE SEQUENCE [LARGE SCALE GENOMIC DNA]</scope>
    <source>
        <strain evidence="4 5">Dub</strain>
    </source>
</reference>
<dbReference type="AlphaFoldDB" id="A0A4Q9GR44"/>
<organism evidence="4 5">
    <name type="scientific">Hansschlegelia quercus</name>
    <dbReference type="NCBI Taxonomy" id="2528245"/>
    <lineage>
        <taxon>Bacteria</taxon>
        <taxon>Pseudomonadati</taxon>
        <taxon>Pseudomonadota</taxon>
        <taxon>Alphaproteobacteria</taxon>
        <taxon>Hyphomicrobiales</taxon>
        <taxon>Methylopilaceae</taxon>
        <taxon>Hansschlegelia</taxon>
    </lineage>
</organism>
<comment type="similarity">
    <text evidence="1">Belongs to the methyltransferase superfamily. L-isoaspartyl/D-aspartyl protein methyltransferase family.</text>
</comment>
<dbReference type="GO" id="GO:0004719">
    <property type="term" value="F:protein-L-isoaspartate (D-aspartate) O-methyltransferase activity"/>
    <property type="evidence" value="ECO:0007669"/>
    <property type="project" value="InterPro"/>
</dbReference>
<dbReference type="GO" id="GO:0032259">
    <property type="term" value="P:methylation"/>
    <property type="evidence" value="ECO:0007669"/>
    <property type="project" value="UniProtKB-KW"/>
</dbReference>
<dbReference type="InterPro" id="IPR029063">
    <property type="entry name" value="SAM-dependent_MTases_sf"/>
</dbReference>
<dbReference type="GO" id="GO:0005737">
    <property type="term" value="C:cytoplasm"/>
    <property type="evidence" value="ECO:0007669"/>
    <property type="project" value="TreeGrafter"/>
</dbReference>
<comment type="caution">
    <text evidence="4">The sequence shown here is derived from an EMBL/GenBank/DDBJ whole genome shotgun (WGS) entry which is preliminary data.</text>
</comment>
<keyword evidence="4" id="KW-0489">Methyltransferase</keyword>
<evidence type="ECO:0000313" key="4">
    <source>
        <dbReference type="EMBL" id="TBN54207.1"/>
    </source>
</evidence>
<gene>
    <name evidence="4" type="ORF">EYR15_04990</name>
</gene>